<evidence type="ECO:0000256" key="5">
    <source>
        <dbReference type="ARBA" id="ARBA00022840"/>
    </source>
</evidence>
<feature type="compositionally biased region" description="Polar residues" evidence="6">
    <location>
        <begin position="386"/>
        <end position="396"/>
    </location>
</feature>
<accession>A0A438F0D7</accession>
<dbReference type="GO" id="GO:0005524">
    <property type="term" value="F:ATP binding"/>
    <property type="evidence" value="ECO:0007669"/>
    <property type="project" value="UniProtKB-KW"/>
</dbReference>
<dbReference type="Proteomes" id="UP000288805">
    <property type="component" value="Unassembled WGS sequence"/>
</dbReference>
<feature type="region of interest" description="Disordered" evidence="6">
    <location>
        <begin position="150"/>
        <end position="180"/>
    </location>
</feature>
<reference evidence="8 9" key="1">
    <citation type="journal article" date="2018" name="PLoS Genet.">
        <title>Population sequencing reveals clonal diversity and ancestral inbreeding in the grapevine cultivar Chardonnay.</title>
        <authorList>
            <person name="Roach M.J."/>
            <person name="Johnson D.L."/>
            <person name="Bohlmann J."/>
            <person name="van Vuuren H.J."/>
            <person name="Jones S.J."/>
            <person name="Pretorius I.S."/>
            <person name="Schmidt S.A."/>
            <person name="Borneman A.R."/>
        </authorList>
    </citation>
    <scope>NUCLEOTIDE SEQUENCE [LARGE SCALE GENOMIC DNA]</scope>
    <source>
        <strain evidence="9">cv. Chardonnay</strain>
        <tissue evidence="8">Leaf</tissue>
    </source>
</reference>
<evidence type="ECO:0000313" key="9">
    <source>
        <dbReference type="Proteomes" id="UP000288805"/>
    </source>
</evidence>
<keyword evidence="5" id="KW-0067">ATP-binding</keyword>
<dbReference type="SUPFAM" id="SSF56112">
    <property type="entry name" value="Protein kinase-like (PK-like)"/>
    <property type="match status" value="1"/>
</dbReference>
<comment type="caution">
    <text evidence="8">The sequence shown here is derived from an EMBL/GenBank/DDBJ whole genome shotgun (WGS) entry which is preliminary data.</text>
</comment>
<dbReference type="Gene3D" id="1.10.510.10">
    <property type="entry name" value="Transferase(Phosphotransferase) domain 1"/>
    <property type="match status" value="1"/>
</dbReference>
<keyword evidence="3" id="KW-0547">Nucleotide-binding</keyword>
<evidence type="ECO:0000256" key="2">
    <source>
        <dbReference type="ARBA" id="ARBA00022679"/>
    </source>
</evidence>
<sequence>MSKSSYKELSFTSFLLSDCNAMFFYYWNINSVPLYSNFLLRGLSIENLRSSADIWSVGCTVIEMATGKPPWSQKYQEVAALFYIGTTKSHPPIPAHLSAEAKDFLLKCLQKEPDLRPAAYELLKHPFVTGEYNEAQLALQTSVMENSETPVSTSEENLPNPCSTGYPENSESKPNWGTSSSIDDMCQIDDKDDVMMVGEVKFNSILLPDNFNKSFNPISEPSHDWSCEIDGNLRPEHSGMDMDTNPSLDMPAGSSGISNKGGNDFSFPCGPSVSEDDDEVTESKIRDFLDEKVLFSFVVQMPVHAIELKKLQTPLYEEFYNTLNAACSPSVAERTQDENVINYLKLPPKKPFTKSGSNWNPICGCDQTAQDTPSPPHNDWKGLLVDSQQEPNSPSVSFYEIQRKWKEELDQELERKREMMRQAGKTSSPKDRALNRPRERSRFASPGK</sequence>
<feature type="region of interest" description="Disordered" evidence="6">
    <location>
        <begin position="413"/>
        <end position="448"/>
    </location>
</feature>
<proteinExistence type="predicted"/>
<keyword evidence="2" id="KW-0808">Transferase</keyword>
<feature type="region of interest" description="Disordered" evidence="6">
    <location>
        <begin position="363"/>
        <end position="398"/>
    </location>
</feature>
<dbReference type="PANTHER" id="PTHR11584">
    <property type="entry name" value="SERINE/THREONINE PROTEIN KINASE"/>
    <property type="match status" value="1"/>
</dbReference>
<protein>
    <submittedName>
        <fullName evidence="8">Mitogen-activated protein kinase kinase kinase NPK1</fullName>
    </submittedName>
</protein>
<evidence type="ECO:0000256" key="1">
    <source>
        <dbReference type="ARBA" id="ARBA00022527"/>
    </source>
</evidence>
<dbReference type="AlphaFoldDB" id="A0A438F0D7"/>
<evidence type="ECO:0000313" key="8">
    <source>
        <dbReference type="EMBL" id="RVW53471.1"/>
    </source>
</evidence>
<dbReference type="EMBL" id="QGNW01001145">
    <property type="protein sequence ID" value="RVW53471.1"/>
    <property type="molecule type" value="Genomic_DNA"/>
</dbReference>
<keyword evidence="1" id="KW-0723">Serine/threonine-protein kinase</keyword>
<feature type="domain" description="Protein kinase" evidence="7">
    <location>
        <begin position="1"/>
        <end position="128"/>
    </location>
</feature>
<dbReference type="PANTHER" id="PTHR11584:SF369">
    <property type="entry name" value="MITOGEN-ACTIVATED PROTEIN KINASE KINASE KINASE 19-RELATED"/>
    <property type="match status" value="1"/>
</dbReference>
<dbReference type="GO" id="GO:0004674">
    <property type="term" value="F:protein serine/threonine kinase activity"/>
    <property type="evidence" value="ECO:0007669"/>
    <property type="project" value="UniProtKB-KW"/>
</dbReference>
<dbReference type="InterPro" id="IPR000719">
    <property type="entry name" value="Prot_kinase_dom"/>
</dbReference>
<evidence type="ECO:0000256" key="3">
    <source>
        <dbReference type="ARBA" id="ARBA00022741"/>
    </source>
</evidence>
<evidence type="ECO:0000256" key="6">
    <source>
        <dbReference type="SAM" id="MobiDB-lite"/>
    </source>
</evidence>
<gene>
    <name evidence="8" type="primary">NPK1_0</name>
    <name evidence="8" type="ORF">CK203_083745</name>
</gene>
<keyword evidence="4 8" id="KW-0418">Kinase</keyword>
<dbReference type="PROSITE" id="PS50011">
    <property type="entry name" value="PROTEIN_KINASE_DOM"/>
    <property type="match status" value="1"/>
</dbReference>
<feature type="compositionally biased region" description="Basic and acidic residues" evidence="6">
    <location>
        <begin position="428"/>
        <end position="442"/>
    </location>
</feature>
<organism evidence="8 9">
    <name type="scientific">Vitis vinifera</name>
    <name type="common">Grape</name>
    <dbReference type="NCBI Taxonomy" id="29760"/>
    <lineage>
        <taxon>Eukaryota</taxon>
        <taxon>Viridiplantae</taxon>
        <taxon>Streptophyta</taxon>
        <taxon>Embryophyta</taxon>
        <taxon>Tracheophyta</taxon>
        <taxon>Spermatophyta</taxon>
        <taxon>Magnoliopsida</taxon>
        <taxon>eudicotyledons</taxon>
        <taxon>Gunneridae</taxon>
        <taxon>Pentapetalae</taxon>
        <taxon>rosids</taxon>
        <taxon>Vitales</taxon>
        <taxon>Vitaceae</taxon>
        <taxon>Viteae</taxon>
        <taxon>Vitis</taxon>
    </lineage>
</organism>
<evidence type="ECO:0000256" key="4">
    <source>
        <dbReference type="ARBA" id="ARBA00022777"/>
    </source>
</evidence>
<dbReference type="SMART" id="SM00220">
    <property type="entry name" value="S_TKc"/>
    <property type="match status" value="1"/>
</dbReference>
<evidence type="ECO:0000259" key="7">
    <source>
        <dbReference type="PROSITE" id="PS50011"/>
    </source>
</evidence>
<dbReference type="Pfam" id="PF00069">
    <property type="entry name" value="Pkinase"/>
    <property type="match status" value="1"/>
</dbReference>
<name>A0A438F0D7_VITVI</name>
<dbReference type="InterPro" id="IPR011009">
    <property type="entry name" value="Kinase-like_dom_sf"/>
</dbReference>